<evidence type="ECO:0000313" key="5">
    <source>
        <dbReference type="Proteomes" id="UP001595912"/>
    </source>
</evidence>
<organism evidence="4 5">
    <name type="scientific">Dactylosporangium cerinum</name>
    <dbReference type="NCBI Taxonomy" id="1434730"/>
    <lineage>
        <taxon>Bacteria</taxon>
        <taxon>Bacillati</taxon>
        <taxon>Actinomycetota</taxon>
        <taxon>Actinomycetes</taxon>
        <taxon>Micromonosporales</taxon>
        <taxon>Micromonosporaceae</taxon>
        <taxon>Dactylosporangium</taxon>
    </lineage>
</organism>
<feature type="region of interest" description="Disordered" evidence="1">
    <location>
        <begin position="307"/>
        <end position="328"/>
    </location>
</feature>
<name>A0ABV9VMU8_9ACTN</name>
<evidence type="ECO:0000259" key="3">
    <source>
        <dbReference type="PROSITE" id="PS50022"/>
    </source>
</evidence>
<dbReference type="InterPro" id="IPR008979">
    <property type="entry name" value="Galactose-bd-like_sf"/>
</dbReference>
<dbReference type="Proteomes" id="UP001595912">
    <property type="component" value="Unassembled WGS sequence"/>
</dbReference>
<feature type="transmembrane region" description="Helical" evidence="2">
    <location>
        <begin position="584"/>
        <end position="606"/>
    </location>
</feature>
<keyword evidence="2" id="KW-0812">Transmembrane</keyword>
<evidence type="ECO:0000256" key="2">
    <source>
        <dbReference type="SAM" id="Phobius"/>
    </source>
</evidence>
<gene>
    <name evidence="4" type="ORF">ACFPIJ_07540</name>
</gene>
<dbReference type="EMBL" id="JBHSIU010000010">
    <property type="protein sequence ID" value="MFC4997675.1"/>
    <property type="molecule type" value="Genomic_DNA"/>
</dbReference>
<reference evidence="5" key="1">
    <citation type="journal article" date="2019" name="Int. J. Syst. Evol. Microbiol.">
        <title>The Global Catalogue of Microorganisms (GCM) 10K type strain sequencing project: providing services to taxonomists for standard genome sequencing and annotation.</title>
        <authorList>
            <consortium name="The Broad Institute Genomics Platform"/>
            <consortium name="The Broad Institute Genome Sequencing Center for Infectious Disease"/>
            <person name="Wu L."/>
            <person name="Ma J."/>
        </authorList>
    </citation>
    <scope>NUCLEOTIDE SEQUENCE [LARGE SCALE GENOMIC DNA]</scope>
    <source>
        <strain evidence="5">CGMCC 4.7152</strain>
    </source>
</reference>
<feature type="domain" description="F5/8 type C" evidence="3">
    <location>
        <begin position="676"/>
        <end position="823"/>
    </location>
</feature>
<feature type="region of interest" description="Disordered" evidence="1">
    <location>
        <begin position="614"/>
        <end position="710"/>
    </location>
</feature>
<dbReference type="Gene3D" id="2.60.120.260">
    <property type="entry name" value="Galactose-binding domain-like"/>
    <property type="match status" value="1"/>
</dbReference>
<keyword evidence="2" id="KW-0472">Membrane</keyword>
<feature type="compositionally biased region" description="Gly residues" evidence="1">
    <location>
        <begin position="364"/>
        <end position="377"/>
    </location>
</feature>
<feature type="compositionally biased region" description="Low complexity" evidence="1">
    <location>
        <begin position="623"/>
        <end position="677"/>
    </location>
</feature>
<keyword evidence="2" id="KW-1133">Transmembrane helix</keyword>
<feature type="compositionally biased region" description="Polar residues" evidence="1">
    <location>
        <begin position="684"/>
        <end position="704"/>
    </location>
</feature>
<dbReference type="Pfam" id="PF00754">
    <property type="entry name" value="F5_F8_type_C"/>
    <property type="match status" value="1"/>
</dbReference>
<keyword evidence="5" id="KW-1185">Reference proteome</keyword>
<dbReference type="InterPro" id="IPR000421">
    <property type="entry name" value="FA58C"/>
</dbReference>
<sequence>MSIGVTRRVDRCLLVGDVPTVPVVPDGWLAVLVAPDLEVTADDLAEPVRAGLGGDSVLLLAAGPLGADLAAALDRPVVAPDGPVVQTPGGILVTTDIAGGWWRHRPGRAPEPLGPRWPSPDWQALVPPVPSWPAVVIAQPVPAGWLLSPGPVGAAAAYDGVEFAVAVDPERPRLLLDPTLTADPLAQAMAALPTRVRRVADLVPLGAGQGAGRLLASSVARLLGEPVHLVNGVPLHPPTGPITVFALDAHRRPVWAEPAWLLRVTPDGAEEVVASSPPHASLRPLDPATYSMDLGWQVRLSGGGIHAFPGPPLPPAKGRASLPEPLGTGRSLSFTVTAPGALVLDSSPDAPDSGLPGSAAAGSGAPGSGVAGSGASGFDGVSTGDDLPGHVASAAGSLADGATPTGGGITTGAASTGGGITTSAASAGGGSAAVATSTGGGSTTSTASTGGGITTSAASAGGGSAAVATSTGGGTGPGPDDRAGVYRVVVGSRDETIDDLVWPPLSAMFTALLTDIPAAVDLVVEGKSSAWGGAAERELAERHPGNGVTSGQAREFQRCDLLPVQLPPAPADPTAVVRHARNGLALLAAAAVVVLLLAVAGAVTFWPRGGHGADLAGGSEPQTATVPGTAPGSAAGSAAIASGSASPRPSASASPRPSASTQASASASPGAPSTVASNPPLPLDTTTNVAAGRATSESSHTQAYRSDRVTDGDPMSYWESRNNALPQWVQVDLGGPVAVRRIVLRLPPSSDWPARTQTVTVLGSLDGSTFSTIAGGSCRFDAGNGQRATLGVSSGEHRYVRILISSNSIQPAGQLSSVEVYRG</sequence>
<dbReference type="PROSITE" id="PS50022">
    <property type="entry name" value="FA58C_3"/>
    <property type="match status" value="1"/>
</dbReference>
<dbReference type="SUPFAM" id="SSF49785">
    <property type="entry name" value="Galactose-binding domain-like"/>
    <property type="match status" value="1"/>
</dbReference>
<evidence type="ECO:0000256" key="1">
    <source>
        <dbReference type="SAM" id="MobiDB-lite"/>
    </source>
</evidence>
<evidence type="ECO:0000313" key="4">
    <source>
        <dbReference type="EMBL" id="MFC4997675.1"/>
    </source>
</evidence>
<feature type="region of interest" description="Disordered" evidence="1">
    <location>
        <begin position="424"/>
        <end position="480"/>
    </location>
</feature>
<dbReference type="RefSeq" id="WP_380113904.1">
    <property type="nucleotide sequence ID" value="NZ_JBHSIU010000010.1"/>
</dbReference>
<accession>A0ABV9VMU8</accession>
<protein>
    <submittedName>
        <fullName evidence="4">Discoidin domain-containing protein</fullName>
    </submittedName>
</protein>
<feature type="compositionally biased region" description="Low complexity" evidence="1">
    <location>
        <begin position="424"/>
        <end position="470"/>
    </location>
</feature>
<feature type="compositionally biased region" description="Low complexity" evidence="1">
    <location>
        <begin position="350"/>
        <end position="363"/>
    </location>
</feature>
<comment type="caution">
    <text evidence="4">The sequence shown here is derived from an EMBL/GenBank/DDBJ whole genome shotgun (WGS) entry which is preliminary data.</text>
</comment>
<proteinExistence type="predicted"/>
<feature type="region of interest" description="Disordered" evidence="1">
    <location>
        <begin position="343"/>
        <end position="384"/>
    </location>
</feature>